<organism evidence="2 3">
    <name type="scientific">Pyronema omphalodes (strain CBS 100304)</name>
    <name type="common">Pyronema confluens</name>
    <dbReference type="NCBI Taxonomy" id="1076935"/>
    <lineage>
        <taxon>Eukaryota</taxon>
        <taxon>Fungi</taxon>
        <taxon>Dikarya</taxon>
        <taxon>Ascomycota</taxon>
        <taxon>Pezizomycotina</taxon>
        <taxon>Pezizomycetes</taxon>
        <taxon>Pezizales</taxon>
        <taxon>Pyronemataceae</taxon>
        <taxon>Pyronema</taxon>
    </lineage>
</organism>
<protein>
    <submittedName>
        <fullName evidence="2">Uncharacterized protein</fullName>
    </submittedName>
</protein>
<feature type="transmembrane region" description="Helical" evidence="1">
    <location>
        <begin position="41"/>
        <end position="60"/>
    </location>
</feature>
<sequence length="99" mass="11886">MFDFLETFADLELDDFTISPDTRRWIREHLSDTYHALNIDMMTFSNFFGLLLCVVIYVILRAFNRLAKNPLLELDWHKKWFVALNWFTMTAVGRKLYSD</sequence>
<keyword evidence="3" id="KW-1185">Reference proteome</keyword>
<dbReference type="OrthoDB" id="10330402at2759"/>
<keyword evidence="1" id="KW-1133">Transmembrane helix</keyword>
<keyword evidence="1" id="KW-0812">Transmembrane</keyword>
<accession>U4LCV8</accession>
<proteinExistence type="predicted"/>
<dbReference type="Proteomes" id="UP000018144">
    <property type="component" value="Unassembled WGS sequence"/>
</dbReference>
<keyword evidence="1" id="KW-0472">Membrane</keyword>
<gene>
    <name evidence="2" type="ORF">PCON_03466</name>
</gene>
<evidence type="ECO:0000313" key="3">
    <source>
        <dbReference type="Proteomes" id="UP000018144"/>
    </source>
</evidence>
<reference evidence="2 3" key="1">
    <citation type="journal article" date="2013" name="PLoS Genet.">
        <title>The genome and development-dependent transcriptomes of Pyronema confluens: a window into fungal evolution.</title>
        <authorList>
            <person name="Traeger S."/>
            <person name="Altegoer F."/>
            <person name="Freitag M."/>
            <person name="Gabaldon T."/>
            <person name="Kempken F."/>
            <person name="Kumar A."/>
            <person name="Marcet-Houben M."/>
            <person name="Poggeler S."/>
            <person name="Stajich J.E."/>
            <person name="Nowrousian M."/>
        </authorList>
    </citation>
    <scope>NUCLEOTIDE SEQUENCE [LARGE SCALE GENOMIC DNA]</scope>
    <source>
        <strain evidence="3">CBS 100304</strain>
        <tissue evidence="2">Vegetative mycelium</tissue>
    </source>
</reference>
<dbReference type="AlphaFoldDB" id="U4LCV8"/>
<evidence type="ECO:0000313" key="2">
    <source>
        <dbReference type="EMBL" id="CCX16721.1"/>
    </source>
</evidence>
<name>U4LCV8_PYROM</name>
<evidence type="ECO:0000256" key="1">
    <source>
        <dbReference type="SAM" id="Phobius"/>
    </source>
</evidence>
<dbReference type="EMBL" id="HF936505">
    <property type="protein sequence ID" value="CCX16721.1"/>
    <property type="molecule type" value="Genomic_DNA"/>
</dbReference>